<dbReference type="Proteomes" id="UP000007819">
    <property type="component" value="Chromosome X"/>
</dbReference>
<dbReference type="KEGG" id="api:107884888"/>
<proteinExistence type="predicted"/>
<dbReference type="EnsemblMetazoa" id="XM_016807946.2">
    <property type="protein sequence ID" value="XP_016663435.1"/>
    <property type="gene ID" value="LOC107884888"/>
</dbReference>
<keyword evidence="2" id="KW-1185">Reference proteome</keyword>
<evidence type="ECO:0000313" key="1">
    <source>
        <dbReference type="EnsemblMetazoa" id="XP_016663435.1"/>
    </source>
</evidence>
<accession>A0A8R2D6B2</accession>
<dbReference type="AlphaFoldDB" id="A0A8R2D6B2"/>
<protein>
    <submittedName>
        <fullName evidence="1">Uncharacterized protein</fullName>
    </submittedName>
</protein>
<name>A0A8R2D6B2_ACYPI</name>
<dbReference type="GeneID" id="107884888"/>
<sequence>MCSSYIIFQLKELDHVRFHMRTHRNIKEPENSILNLTVATALTPVPQQKKQLYRFEIFSKCFDSQINWLDHIQKHNNQPTAPVKKLQIVLRKNLMKTIRMWKKNGRLGHVSCNP</sequence>
<dbReference type="RefSeq" id="XP_016663435.1">
    <property type="nucleotide sequence ID" value="XM_016807946.2"/>
</dbReference>
<evidence type="ECO:0000313" key="2">
    <source>
        <dbReference type="Proteomes" id="UP000007819"/>
    </source>
</evidence>
<reference evidence="1" key="2">
    <citation type="submission" date="2022-06" db="UniProtKB">
        <authorList>
            <consortium name="EnsemblMetazoa"/>
        </authorList>
    </citation>
    <scope>IDENTIFICATION</scope>
</reference>
<reference evidence="2" key="1">
    <citation type="submission" date="2010-06" db="EMBL/GenBank/DDBJ databases">
        <authorList>
            <person name="Jiang H."/>
            <person name="Abraham K."/>
            <person name="Ali S."/>
            <person name="Alsbrooks S.L."/>
            <person name="Anim B.N."/>
            <person name="Anosike U.S."/>
            <person name="Attaway T."/>
            <person name="Bandaranaike D.P."/>
            <person name="Battles P.K."/>
            <person name="Bell S.N."/>
            <person name="Bell A.V."/>
            <person name="Beltran B."/>
            <person name="Bickham C."/>
            <person name="Bustamante Y."/>
            <person name="Caleb T."/>
            <person name="Canada A."/>
            <person name="Cardenas V."/>
            <person name="Carter K."/>
            <person name="Chacko J."/>
            <person name="Chandrabose M.N."/>
            <person name="Chavez D."/>
            <person name="Chavez A."/>
            <person name="Chen L."/>
            <person name="Chu H.-S."/>
            <person name="Claassen K.J."/>
            <person name="Cockrell R."/>
            <person name="Collins M."/>
            <person name="Cooper J.A."/>
            <person name="Cree A."/>
            <person name="Curry S.M."/>
            <person name="Da Y."/>
            <person name="Dao M.D."/>
            <person name="Das B."/>
            <person name="Davila M.-L."/>
            <person name="Davy-Carroll L."/>
            <person name="Denson S."/>
            <person name="Dinh H."/>
            <person name="Ebong V.E."/>
            <person name="Edwards J.R."/>
            <person name="Egan A."/>
            <person name="El-Daye J."/>
            <person name="Escobedo L."/>
            <person name="Fernandez S."/>
            <person name="Fernando P.R."/>
            <person name="Flagg N."/>
            <person name="Forbes L.D."/>
            <person name="Fowler R.G."/>
            <person name="Fu Q."/>
            <person name="Gabisi R.A."/>
            <person name="Ganer J."/>
            <person name="Garbino Pronczuk A."/>
            <person name="Garcia R.M."/>
            <person name="Garner T."/>
            <person name="Garrett T.E."/>
            <person name="Gonzalez D.A."/>
            <person name="Hamid H."/>
            <person name="Hawkins E.S."/>
            <person name="Hirani K."/>
            <person name="Hogues M.E."/>
            <person name="Hollins B."/>
            <person name="Hsiao C.-H."/>
            <person name="Jabil R."/>
            <person name="James M.L."/>
            <person name="Jhangiani S.N."/>
            <person name="Johnson B."/>
            <person name="Johnson Q."/>
            <person name="Joshi V."/>
            <person name="Kalu J.B."/>
            <person name="Kam C."/>
            <person name="Kashfia A."/>
            <person name="Keebler J."/>
            <person name="Kisamo H."/>
            <person name="Kovar C.L."/>
            <person name="Lago L.A."/>
            <person name="Lai C.-Y."/>
            <person name="Laidlaw J."/>
            <person name="Lara F."/>
            <person name="Le T.-K."/>
            <person name="Lee S.L."/>
            <person name="Legall F.H."/>
            <person name="Lemon S.J."/>
            <person name="Lewis L.R."/>
            <person name="Li B."/>
            <person name="Liu Y."/>
            <person name="Liu Y.-S."/>
            <person name="Lopez J."/>
            <person name="Lozado R.J."/>
            <person name="Lu J."/>
            <person name="Madu R.C."/>
            <person name="Maheshwari M."/>
            <person name="Maheshwari R."/>
            <person name="Malloy K."/>
            <person name="Martinez E."/>
            <person name="Mathew T."/>
            <person name="Mercado I.C."/>
            <person name="Mercado C."/>
            <person name="Meyer B."/>
            <person name="Montgomery K."/>
            <person name="Morgan M.B."/>
            <person name="Munidasa M."/>
            <person name="Nazareth L.V."/>
            <person name="Nelson J."/>
            <person name="Ng B.M."/>
            <person name="Nguyen N.B."/>
            <person name="Nguyen P.Q."/>
            <person name="Nguyen T."/>
            <person name="Obregon M."/>
            <person name="Okwuonu G.O."/>
            <person name="Onwere C.G."/>
            <person name="Orozco G."/>
            <person name="Parra A."/>
            <person name="Patel S."/>
            <person name="Patil S."/>
            <person name="Perez A."/>
            <person name="Perez Y."/>
            <person name="Pham C."/>
            <person name="Primus E.L."/>
            <person name="Pu L.-L."/>
            <person name="Puazo M."/>
            <person name="Qin X."/>
            <person name="Quiroz J.B."/>
            <person name="Reese J."/>
            <person name="Richards S."/>
            <person name="Rives C.M."/>
            <person name="Robberts R."/>
            <person name="Ruiz S.J."/>
            <person name="Ruiz M.J."/>
            <person name="Santibanez J."/>
            <person name="Schneider B.W."/>
            <person name="Sisson I."/>
            <person name="Smith M."/>
            <person name="Sodergren E."/>
            <person name="Song X.-Z."/>
            <person name="Song B.B."/>
            <person name="Summersgill H."/>
            <person name="Thelus R."/>
            <person name="Thornton R.D."/>
            <person name="Trejos Z.Y."/>
            <person name="Usmani K."/>
            <person name="Vattathil S."/>
            <person name="Villasana D."/>
            <person name="Walker D.L."/>
            <person name="Wang S."/>
            <person name="Wang K."/>
            <person name="White C.S."/>
            <person name="Williams A.C."/>
            <person name="Williamson J."/>
            <person name="Wilson K."/>
            <person name="Woghiren I.O."/>
            <person name="Woodworth J.R."/>
            <person name="Worley K.C."/>
            <person name="Wright R.A."/>
            <person name="Wu W."/>
            <person name="Young L."/>
            <person name="Zhang L."/>
            <person name="Zhang J."/>
            <person name="Zhu Y."/>
            <person name="Muzny D.M."/>
            <person name="Weinstock G."/>
            <person name="Gibbs R.A."/>
        </authorList>
    </citation>
    <scope>NUCLEOTIDE SEQUENCE [LARGE SCALE GENOMIC DNA]</scope>
    <source>
        <strain evidence="2">LSR1</strain>
    </source>
</reference>
<organism evidence="1 2">
    <name type="scientific">Acyrthosiphon pisum</name>
    <name type="common">Pea aphid</name>
    <dbReference type="NCBI Taxonomy" id="7029"/>
    <lineage>
        <taxon>Eukaryota</taxon>
        <taxon>Metazoa</taxon>
        <taxon>Ecdysozoa</taxon>
        <taxon>Arthropoda</taxon>
        <taxon>Hexapoda</taxon>
        <taxon>Insecta</taxon>
        <taxon>Pterygota</taxon>
        <taxon>Neoptera</taxon>
        <taxon>Paraneoptera</taxon>
        <taxon>Hemiptera</taxon>
        <taxon>Sternorrhyncha</taxon>
        <taxon>Aphidomorpha</taxon>
        <taxon>Aphidoidea</taxon>
        <taxon>Aphididae</taxon>
        <taxon>Macrosiphini</taxon>
        <taxon>Acyrthosiphon</taxon>
    </lineage>
</organism>